<name>A0A532UYK6_UNCL8</name>
<evidence type="ECO:0000313" key="3">
    <source>
        <dbReference type="Proteomes" id="UP000319619"/>
    </source>
</evidence>
<organism evidence="2 3">
    <name type="scientific">candidate division LCP-89 bacterium B3_LCP</name>
    <dbReference type="NCBI Taxonomy" id="2012998"/>
    <lineage>
        <taxon>Bacteria</taxon>
        <taxon>Pseudomonadati</taxon>
        <taxon>Bacteria division LCP-89</taxon>
    </lineage>
</organism>
<accession>A0A532UYK6</accession>
<evidence type="ECO:0000256" key="1">
    <source>
        <dbReference type="SAM" id="SignalP"/>
    </source>
</evidence>
<evidence type="ECO:0000313" key="2">
    <source>
        <dbReference type="EMBL" id="TKJ40006.1"/>
    </source>
</evidence>
<protein>
    <submittedName>
        <fullName evidence="2">Uncharacterized protein</fullName>
    </submittedName>
</protein>
<sequence length="453" mass="51665">MKAKHLIISCLGIILFASAVCAEVSLTVYQRDLVLIRDTREVDLSRGINKISFTDIAPAIYESTLRINPTKNTKGISTVEQSYEYDLADRDRIWKKFLGKHFEFTKDDSLYSGILLNFDDDRIYLELEDQPGSVALVSRSGIEDMTFESLPEGLVLHPEVVWTVNSSRKRSNVEVEISYLADGMTWQADYTAYLRNSDRIQLEGNITLTNSLDMDFQDVSLDMIAGDPHRSYDRRPLGGEDEFGVPGVIPSEKETRFFEYRRYSLPERTDLHASQTKGVPFITVADVSCEKAFFYDGSSSEEEVLVRLTFENLESSGLGIGLPEGDLLLYQFDDDRVQFLGEDHLEASSPGDEVELIIGKAFDLRVDRKRVSHQRISRNRTRDTIEITFVSSRDSNSKITVRERLYGFWEIMESAWGDDPASFRTVHSNKVEFDLEISPGESKTLRYVVEYGY</sequence>
<dbReference type="AlphaFoldDB" id="A0A532UYK6"/>
<feature type="chain" id="PRO_5022194160" evidence="1">
    <location>
        <begin position="23"/>
        <end position="453"/>
    </location>
</feature>
<keyword evidence="1" id="KW-0732">Signal</keyword>
<gene>
    <name evidence="2" type="ORF">CEE37_09730</name>
</gene>
<reference evidence="2 3" key="1">
    <citation type="submission" date="2017-06" db="EMBL/GenBank/DDBJ databases">
        <title>Novel microbial phyla capable of carbon fixation and sulfur reduction in deep-sea sediments.</title>
        <authorList>
            <person name="Huang J."/>
            <person name="Baker B."/>
            <person name="Wang Y."/>
        </authorList>
    </citation>
    <scope>NUCLEOTIDE SEQUENCE [LARGE SCALE GENOMIC DNA]</scope>
    <source>
        <strain evidence="2">B3_LCP</strain>
    </source>
</reference>
<feature type="signal peptide" evidence="1">
    <location>
        <begin position="1"/>
        <end position="22"/>
    </location>
</feature>
<dbReference type="EMBL" id="NJBN01000006">
    <property type="protein sequence ID" value="TKJ40006.1"/>
    <property type="molecule type" value="Genomic_DNA"/>
</dbReference>
<comment type="caution">
    <text evidence="2">The sequence shown here is derived from an EMBL/GenBank/DDBJ whole genome shotgun (WGS) entry which is preliminary data.</text>
</comment>
<proteinExistence type="predicted"/>
<dbReference type="Proteomes" id="UP000319619">
    <property type="component" value="Unassembled WGS sequence"/>
</dbReference>
<dbReference type="PANTHER" id="PTHR38075:SF1">
    <property type="entry name" value="DUF4139 DOMAIN-CONTAINING PROTEIN"/>
    <property type="match status" value="1"/>
</dbReference>
<dbReference type="PANTHER" id="PTHR38075">
    <property type="entry name" value="DUF4139 DOMAIN-CONTAINING PROTEIN"/>
    <property type="match status" value="1"/>
</dbReference>